<protein>
    <submittedName>
        <fullName evidence="4">HTH-type transcriptional repressor KstR</fullName>
    </submittedName>
</protein>
<dbReference type="InterPro" id="IPR001647">
    <property type="entry name" value="HTH_TetR"/>
</dbReference>
<evidence type="ECO:0000313" key="4">
    <source>
        <dbReference type="EMBL" id="VFB02022.1"/>
    </source>
</evidence>
<accession>A0A4U8W7H0</accession>
<evidence type="ECO:0000256" key="1">
    <source>
        <dbReference type="ARBA" id="ARBA00023125"/>
    </source>
</evidence>
<proteinExistence type="predicted"/>
<keyword evidence="1 2" id="KW-0238">DNA-binding</keyword>
<evidence type="ECO:0000313" key="5">
    <source>
        <dbReference type="Proteomes" id="UP000290439"/>
    </source>
</evidence>
<dbReference type="Proteomes" id="UP000290439">
    <property type="component" value="Chromosome"/>
</dbReference>
<evidence type="ECO:0000259" key="3">
    <source>
        <dbReference type="PROSITE" id="PS50977"/>
    </source>
</evidence>
<dbReference type="GO" id="GO:0003700">
    <property type="term" value="F:DNA-binding transcription factor activity"/>
    <property type="evidence" value="ECO:0007669"/>
    <property type="project" value="TreeGrafter"/>
</dbReference>
<dbReference type="AlphaFoldDB" id="A0A4U8W7H0"/>
<dbReference type="Pfam" id="PF00440">
    <property type="entry name" value="TetR_N"/>
    <property type="match status" value="1"/>
</dbReference>
<dbReference type="InterPro" id="IPR050109">
    <property type="entry name" value="HTH-type_TetR-like_transc_reg"/>
</dbReference>
<name>A0A4U8W7H0_9NOCA</name>
<dbReference type="Pfam" id="PF17925">
    <property type="entry name" value="TetR_C_20"/>
    <property type="match status" value="1"/>
</dbReference>
<evidence type="ECO:0000256" key="2">
    <source>
        <dbReference type="PROSITE-ProRule" id="PRU00335"/>
    </source>
</evidence>
<dbReference type="PANTHER" id="PTHR30055:SF242">
    <property type="entry name" value="HTH-TYPE TRANSCRIPTIONAL REPRESSOR KSTR"/>
    <property type="match status" value="1"/>
</dbReference>
<dbReference type="PROSITE" id="PS50977">
    <property type="entry name" value="HTH_TETR_2"/>
    <property type="match status" value="1"/>
</dbReference>
<dbReference type="SUPFAM" id="SSF46689">
    <property type="entry name" value="Homeodomain-like"/>
    <property type="match status" value="1"/>
</dbReference>
<dbReference type="InterPro" id="IPR009057">
    <property type="entry name" value="Homeodomain-like_sf"/>
</dbReference>
<feature type="DNA-binding region" description="H-T-H motif" evidence="2">
    <location>
        <begin position="14"/>
        <end position="33"/>
    </location>
</feature>
<gene>
    <name evidence="4" type="primary">kstR_5</name>
    <name evidence="4" type="ORF">NCTC10797_05852</name>
</gene>
<dbReference type="EMBL" id="LR215973">
    <property type="protein sequence ID" value="VFB02022.1"/>
    <property type="molecule type" value="Genomic_DNA"/>
</dbReference>
<reference evidence="4 5" key="1">
    <citation type="submission" date="2019-02" db="EMBL/GenBank/DDBJ databases">
        <authorList>
            <consortium name="Pathogen Informatics"/>
        </authorList>
    </citation>
    <scope>NUCLEOTIDE SEQUENCE [LARGE SCALE GENOMIC DNA]</scope>
    <source>
        <strain evidence="4 5">3012STDY6756504</strain>
    </source>
</reference>
<dbReference type="InterPro" id="IPR041642">
    <property type="entry name" value="KstR_C"/>
</dbReference>
<dbReference type="Gene3D" id="1.10.357.10">
    <property type="entry name" value="Tetracycline Repressor, domain 2"/>
    <property type="match status" value="1"/>
</dbReference>
<organism evidence="4 5">
    <name type="scientific">Nocardia cyriacigeorgica</name>
    <dbReference type="NCBI Taxonomy" id="135487"/>
    <lineage>
        <taxon>Bacteria</taxon>
        <taxon>Bacillati</taxon>
        <taxon>Actinomycetota</taxon>
        <taxon>Actinomycetes</taxon>
        <taxon>Mycobacteriales</taxon>
        <taxon>Nocardiaceae</taxon>
        <taxon>Nocardia</taxon>
    </lineage>
</organism>
<sequence>MLDVLESDGYDAVQLRLIARRAHVSLATVYKLFPTRDELIVSAVERWMADNTYKEMTPLPADVTVRDGLTMVLRTVFEPWERNPKMLEAYHRARLGPGGQRLDTQGFNAVLPVALGLLSDLDPVYAEDVALIMTNMTLALIGAFAIGSIEITDILPTLERTIYRLTADNESAALGRKSPAHHGERS</sequence>
<feature type="domain" description="HTH tetR-type" evidence="3">
    <location>
        <begin position="1"/>
        <end position="51"/>
    </location>
</feature>
<dbReference type="GO" id="GO:0000976">
    <property type="term" value="F:transcription cis-regulatory region binding"/>
    <property type="evidence" value="ECO:0007669"/>
    <property type="project" value="TreeGrafter"/>
</dbReference>
<dbReference type="PANTHER" id="PTHR30055">
    <property type="entry name" value="HTH-TYPE TRANSCRIPTIONAL REGULATOR RUTR"/>
    <property type="match status" value="1"/>
</dbReference>